<dbReference type="Gene3D" id="1.10.10.10">
    <property type="entry name" value="Winged helix-like DNA-binding domain superfamily/Winged helix DNA-binding domain"/>
    <property type="match status" value="1"/>
</dbReference>
<evidence type="ECO:0000256" key="3">
    <source>
        <dbReference type="ARBA" id="ARBA00023163"/>
    </source>
</evidence>
<dbReference type="InterPro" id="IPR000524">
    <property type="entry name" value="Tscrpt_reg_HTH_GntR"/>
</dbReference>
<dbReference type="Pfam" id="PF07729">
    <property type="entry name" value="FCD"/>
    <property type="match status" value="1"/>
</dbReference>
<comment type="caution">
    <text evidence="6">The sequence shown here is derived from an EMBL/GenBank/DDBJ whole genome shotgun (WGS) entry which is preliminary data.</text>
</comment>
<dbReference type="SMART" id="SM00895">
    <property type="entry name" value="FCD"/>
    <property type="match status" value="1"/>
</dbReference>
<evidence type="ECO:0000313" key="7">
    <source>
        <dbReference type="Proteomes" id="UP001549036"/>
    </source>
</evidence>
<name>A0ABV2I6Q6_9HYPH</name>
<reference evidence="6 7" key="1">
    <citation type="submission" date="2024-06" db="EMBL/GenBank/DDBJ databases">
        <title>Genomic Encyclopedia of Type Strains, Phase IV (KMG-IV): sequencing the most valuable type-strain genomes for metagenomic binning, comparative biology and taxonomic classification.</title>
        <authorList>
            <person name="Goeker M."/>
        </authorList>
    </citation>
    <scope>NUCLEOTIDE SEQUENCE [LARGE SCALE GENOMIC DNA]</scope>
    <source>
        <strain evidence="6 7">DSM 29846</strain>
    </source>
</reference>
<dbReference type="Pfam" id="PF00392">
    <property type="entry name" value="GntR"/>
    <property type="match status" value="1"/>
</dbReference>
<accession>A0ABV2I6Q6</accession>
<protein>
    <submittedName>
        <fullName evidence="6">DNA-binding FadR family transcriptional regulator</fullName>
    </submittedName>
</protein>
<feature type="compositionally biased region" description="Basic and acidic residues" evidence="4">
    <location>
        <begin position="19"/>
        <end position="30"/>
    </location>
</feature>
<keyword evidence="2 6" id="KW-0238">DNA-binding</keyword>
<keyword evidence="1" id="KW-0805">Transcription regulation</keyword>
<gene>
    <name evidence="6" type="ORF">ABID26_007409</name>
</gene>
<keyword evidence="3" id="KW-0804">Transcription</keyword>
<dbReference type="SUPFAM" id="SSF48008">
    <property type="entry name" value="GntR ligand-binding domain-like"/>
    <property type="match status" value="1"/>
</dbReference>
<evidence type="ECO:0000256" key="4">
    <source>
        <dbReference type="SAM" id="MobiDB-lite"/>
    </source>
</evidence>
<dbReference type="EMBL" id="JBEPLM010000036">
    <property type="protein sequence ID" value="MET3597982.1"/>
    <property type="molecule type" value="Genomic_DNA"/>
</dbReference>
<dbReference type="RefSeq" id="WP_292303014.1">
    <property type="nucleotide sequence ID" value="NZ_JBEPLM010000036.1"/>
</dbReference>
<dbReference type="PROSITE" id="PS50949">
    <property type="entry name" value="HTH_GNTR"/>
    <property type="match status" value="1"/>
</dbReference>
<dbReference type="SMART" id="SM00345">
    <property type="entry name" value="HTH_GNTR"/>
    <property type="match status" value="1"/>
</dbReference>
<dbReference type="SUPFAM" id="SSF46785">
    <property type="entry name" value="Winged helix' DNA-binding domain"/>
    <property type="match status" value="1"/>
</dbReference>
<evidence type="ECO:0000313" key="6">
    <source>
        <dbReference type="EMBL" id="MET3597982.1"/>
    </source>
</evidence>
<sequence>MKSILPVKIFYLRAKMTDRTSRQGRTEGQPKWRARHLRETDAETPNWRSESPDRQKGAVIGRGLRGQPEPSQMDANFRMSKGTSQMSSKHEAALALIADHSITATVRVVVDTLLARISSQQYTTDERLPSERTLASELGVARNTVREALDILEKHGFIRRRAGSGSFVKGQAAPDDATGGIAAETSPLDLLVMRGIIEPDMMRLAIINMSPRAIEGLSETLSAMEAVQTEAAEFARLEDEFHRQVARGAGNPLLTSCYDLLLQARRQSFRAALNRRHLTPRRIQDYQRRYNTLLNAIIARDIESAVEFTKLLLIEEQKLLLQED</sequence>
<dbReference type="Proteomes" id="UP001549036">
    <property type="component" value="Unassembled WGS sequence"/>
</dbReference>
<dbReference type="PANTHER" id="PTHR43537">
    <property type="entry name" value="TRANSCRIPTIONAL REGULATOR, GNTR FAMILY"/>
    <property type="match status" value="1"/>
</dbReference>
<evidence type="ECO:0000259" key="5">
    <source>
        <dbReference type="PROSITE" id="PS50949"/>
    </source>
</evidence>
<dbReference type="InterPro" id="IPR008920">
    <property type="entry name" value="TF_FadR/GntR_C"/>
</dbReference>
<dbReference type="InterPro" id="IPR036388">
    <property type="entry name" value="WH-like_DNA-bd_sf"/>
</dbReference>
<dbReference type="InterPro" id="IPR036390">
    <property type="entry name" value="WH_DNA-bd_sf"/>
</dbReference>
<evidence type="ECO:0000256" key="1">
    <source>
        <dbReference type="ARBA" id="ARBA00023015"/>
    </source>
</evidence>
<dbReference type="Gene3D" id="1.20.120.530">
    <property type="entry name" value="GntR ligand-binding domain-like"/>
    <property type="match status" value="1"/>
</dbReference>
<dbReference type="GO" id="GO:0003677">
    <property type="term" value="F:DNA binding"/>
    <property type="evidence" value="ECO:0007669"/>
    <property type="project" value="UniProtKB-KW"/>
</dbReference>
<organism evidence="6 7">
    <name type="scientific">Mesorhizobium shonense</name>
    <dbReference type="NCBI Taxonomy" id="1209948"/>
    <lineage>
        <taxon>Bacteria</taxon>
        <taxon>Pseudomonadati</taxon>
        <taxon>Pseudomonadota</taxon>
        <taxon>Alphaproteobacteria</taxon>
        <taxon>Hyphomicrobiales</taxon>
        <taxon>Phyllobacteriaceae</taxon>
        <taxon>Mesorhizobium</taxon>
    </lineage>
</organism>
<feature type="domain" description="HTH gntR-type" evidence="5">
    <location>
        <begin position="103"/>
        <end position="171"/>
    </location>
</feature>
<dbReference type="PRINTS" id="PR00035">
    <property type="entry name" value="HTHGNTR"/>
</dbReference>
<evidence type="ECO:0000256" key="2">
    <source>
        <dbReference type="ARBA" id="ARBA00023125"/>
    </source>
</evidence>
<dbReference type="InterPro" id="IPR011711">
    <property type="entry name" value="GntR_C"/>
</dbReference>
<proteinExistence type="predicted"/>
<dbReference type="PANTHER" id="PTHR43537:SF5">
    <property type="entry name" value="UXU OPERON TRANSCRIPTIONAL REGULATOR"/>
    <property type="match status" value="1"/>
</dbReference>
<keyword evidence="7" id="KW-1185">Reference proteome</keyword>
<dbReference type="CDD" id="cd07377">
    <property type="entry name" value="WHTH_GntR"/>
    <property type="match status" value="1"/>
</dbReference>
<feature type="region of interest" description="Disordered" evidence="4">
    <location>
        <begin position="19"/>
        <end position="72"/>
    </location>
</feature>